<feature type="compositionally biased region" description="Acidic residues" evidence="1">
    <location>
        <begin position="357"/>
        <end position="379"/>
    </location>
</feature>
<keyword evidence="4" id="KW-1185">Reference proteome</keyword>
<evidence type="ECO:0000256" key="1">
    <source>
        <dbReference type="SAM" id="MobiDB-lite"/>
    </source>
</evidence>
<feature type="transmembrane region" description="Helical" evidence="2">
    <location>
        <begin position="12"/>
        <end position="32"/>
    </location>
</feature>
<reference evidence="4" key="1">
    <citation type="journal article" date="2019" name="Int. J. Syst. Evol. Microbiol.">
        <title>The Global Catalogue of Microorganisms (GCM) 10K type strain sequencing project: providing services to taxonomists for standard genome sequencing and annotation.</title>
        <authorList>
            <consortium name="The Broad Institute Genomics Platform"/>
            <consortium name="The Broad Institute Genome Sequencing Center for Infectious Disease"/>
            <person name="Wu L."/>
            <person name="Ma J."/>
        </authorList>
    </citation>
    <scope>NUCLEOTIDE SEQUENCE [LARGE SCALE GENOMIC DNA]</scope>
    <source>
        <strain evidence="4">CCUG 51308</strain>
    </source>
</reference>
<proteinExistence type="predicted"/>
<feature type="region of interest" description="Disordered" evidence="1">
    <location>
        <begin position="514"/>
        <end position="550"/>
    </location>
</feature>
<protein>
    <submittedName>
        <fullName evidence="3">Uncharacterized protein</fullName>
    </submittedName>
</protein>
<feature type="compositionally biased region" description="Acidic residues" evidence="1">
    <location>
        <begin position="460"/>
        <end position="492"/>
    </location>
</feature>
<sequence length="550" mass="59989">MNFVGNFLKAGIKALLTIGFVLGIWALLSYYFPEIQNTLFQMCDDLIQKALPLLGERQNSISSQLLTPLSVFAILLTIFSRFFCVELLWGIFAGIGSLFSSKEDTRSARDLMKAGEKEARIREKQAAKEAKIAEAEAAKQAKMNEKLATLQAKEDAKAAEKAAKEQAIADKAQAKADAKAAKQNKSKTPQATHADEDLNIAPIAAAATAATLATAKIAEAMESDNATTDADAIDEAIPDLDIEPLADAPDESTFIDATPEREPETHASDDFSPELEVLTSLGNDLPEIADIEEDDLPQIDDLEPIELSQADHLADARDEVAEIVEEPVSDFELPEIDNLIDAQAEDTLEDTPIIDTLPEDDLPEFEEPQSEVEDLTLPDIEDLPQEVDVLEQSDLALDTPADFADEAEDTLSLDTIADDFSAPLEDASSQAEDLPDVADLEDLLDIEDLPALAENTTELELTDAEAIDPLDEEPEEDSISEFGDEDTLENAPLTEDEALADIKELEDLDEIEDITALPDLPDTPEVEDMLADDLLEDLPDLEDLDPYKLN</sequence>
<evidence type="ECO:0000256" key="2">
    <source>
        <dbReference type="SAM" id="Phobius"/>
    </source>
</evidence>
<feature type="transmembrane region" description="Helical" evidence="2">
    <location>
        <begin position="72"/>
        <end position="99"/>
    </location>
</feature>
<evidence type="ECO:0000313" key="4">
    <source>
        <dbReference type="Proteomes" id="UP001596492"/>
    </source>
</evidence>
<keyword evidence="2" id="KW-1133">Transmembrane helix</keyword>
<gene>
    <name evidence="3" type="ORF">ACFQS8_07775</name>
</gene>
<keyword evidence="2" id="KW-0812">Transmembrane</keyword>
<name>A0ABW2IK33_9PROT</name>
<feature type="region of interest" description="Disordered" evidence="1">
    <location>
        <begin position="174"/>
        <end position="196"/>
    </location>
</feature>
<feature type="region of interest" description="Disordered" evidence="1">
    <location>
        <begin position="454"/>
        <end position="492"/>
    </location>
</feature>
<organism evidence="3 4">
    <name type="scientific">Hirschia litorea</name>
    <dbReference type="NCBI Taxonomy" id="1199156"/>
    <lineage>
        <taxon>Bacteria</taxon>
        <taxon>Pseudomonadati</taxon>
        <taxon>Pseudomonadota</taxon>
        <taxon>Alphaproteobacteria</taxon>
        <taxon>Hyphomonadales</taxon>
        <taxon>Hyphomonadaceae</taxon>
        <taxon>Hirschia</taxon>
    </lineage>
</organism>
<accession>A0ABW2IK33</accession>
<dbReference type="Proteomes" id="UP001596492">
    <property type="component" value="Unassembled WGS sequence"/>
</dbReference>
<keyword evidence="2" id="KW-0472">Membrane</keyword>
<feature type="region of interest" description="Disordered" evidence="1">
    <location>
        <begin position="343"/>
        <end position="379"/>
    </location>
</feature>
<dbReference type="EMBL" id="JBHTBR010000004">
    <property type="protein sequence ID" value="MFC7291509.1"/>
    <property type="molecule type" value="Genomic_DNA"/>
</dbReference>
<dbReference type="RefSeq" id="WP_382166741.1">
    <property type="nucleotide sequence ID" value="NZ_JBHTBR010000004.1"/>
</dbReference>
<evidence type="ECO:0000313" key="3">
    <source>
        <dbReference type="EMBL" id="MFC7291509.1"/>
    </source>
</evidence>
<feature type="compositionally biased region" description="Acidic residues" evidence="1">
    <location>
        <begin position="522"/>
        <end position="544"/>
    </location>
</feature>
<comment type="caution">
    <text evidence="3">The sequence shown here is derived from an EMBL/GenBank/DDBJ whole genome shotgun (WGS) entry which is preliminary data.</text>
</comment>